<dbReference type="EMBL" id="AP021876">
    <property type="protein sequence ID" value="BBO82890.1"/>
    <property type="molecule type" value="Genomic_DNA"/>
</dbReference>
<protein>
    <submittedName>
        <fullName evidence="1">Uncharacterized protein</fullName>
    </submittedName>
</protein>
<dbReference type="AlphaFoldDB" id="A0A5K7ZR75"/>
<gene>
    <name evidence="1" type="ORF">DSCO28_34560</name>
</gene>
<name>A0A5K7ZR75_9BACT</name>
<dbReference type="Proteomes" id="UP000425960">
    <property type="component" value="Chromosome"/>
</dbReference>
<organism evidence="1 2">
    <name type="scientific">Desulfosarcina ovata subsp. sediminis</name>
    <dbReference type="NCBI Taxonomy" id="885957"/>
    <lineage>
        <taxon>Bacteria</taxon>
        <taxon>Pseudomonadati</taxon>
        <taxon>Thermodesulfobacteriota</taxon>
        <taxon>Desulfobacteria</taxon>
        <taxon>Desulfobacterales</taxon>
        <taxon>Desulfosarcinaceae</taxon>
        <taxon>Desulfosarcina</taxon>
    </lineage>
</organism>
<evidence type="ECO:0000313" key="2">
    <source>
        <dbReference type="Proteomes" id="UP000425960"/>
    </source>
</evidence>
<proteinExistence type="predicted"/>
<accession>A0A5K7ZR75</accession>
<dbReference type="KEGG" id="dov:DSCO28_34560"/>
<evidence type="ECO:0000313" key="1">
    <source>
        <dbReference type="EMBL" id="BBO82890.1"/>
    </source>
</evidence>
<sequence>MIEGIELQARLGAHIEQPGDAEQVRVQTQTGIQHQAAVGIEASVTIDIGLDTEELETDRHLHIDDFRSKEEAEAPFHLQGAEEGDGAFCAQ</sequence>
<reference evidence="1 2" key="1">
    <citation type="submission" date="2019-11" db="EMBL/GenBank/DDBJ databases">
        <title>Comparative genomics of hydrocarbon-degrading Desulfosarcina strains.</title>
        <authorList>
            <person name="Watanabe M."/>
            <person name="Kojima H."/>
            <person name="Fukui M."/>
        </authorList>
    </citation>
    <scope>NUCLEOTIDE SEQUENCE [LARGE SCALE GENOMIC DNA]</scope>
    <source>
        <strain evidence="1 2">28bB2T</strain>
    </source>
</reference>